<dbReference type="InterPro" id="IPR046228">
    <property type="entry name" value="DUF6261"/>
</dbReference>
<sequence>MGIKLLQKARITEVDDTSDRLVALFKSETALAEDAFLKSLFTEMETLSANLTEAIKRDKGVSELEKADKVRNNAIRTFSKVIEGYRAMPIATVKQKGERLHKVFSKYGLRLIQKNYTDKSSYIAALLKDLQSPDLTTLIAELQGVTECIDGIRQAQEAFNTHRVGYEKTLAHNVKQDSATQMKAPMLTLINEKLVPYATTMKMVDATKYRHFADTVTQIITDTNTAIKVRSTRSAKGKDTPTTSTKS</sequence>
<dbReference type="EMBL" id="CP022386">
    <property type="protein sequence ID" value="ATA87368.1"/>
    <property type="molecule type" value="Genomic_DNA"/>
</dbReference>
<proteinExistence type="predicted"/>
<accession>A0A250FTG9</accession>
<dbReference type="GeneID" id="84808786"/>
<evidence type="ECO:0000313" key="1">
    <source>
        <dbReference type="EMBL" id="ATA87368.1"/>
    </source>
</evidence>
<dbReference type="Proteomes" id="UP000217250">
    <property type="component" value="Chromosome"/>
</dbReference>
<dbReference type="RefSeq" id="WP_095910640.1">
    <property type="nucleotide sequence ID" value="NZ_CP022386.1"/>
</dbReference>
<protein>
    <submittedName>
        <fullName evidence="1">Uncharacterized protein</fullName>
    </submittedName>
</protein>
<gene>
    <name evidence="1" type="ORF">CGC50_09495</name>
</gene>
<dbReference type="OrthoDB" id="1123496at2"/>
<dbReference type="AlphaFoldDB" id="A0A250FTG9"/>
<reference evidence="2" key="1">
    <citation type="submission" date="2017-06" db="EMBL/GenBank/DDBJ databases">
        <title>Capnocytophaga spp. assemblies.</title>
        <authorList>
            <person name="Gulvik C.A."/>
        </authorList>
    </citation>
    <scope>NUCLEOTIDE SEQUENCE [LARGE SCALE GENOMIC DNA]</scope>
    <source>
        <strain evidence="2">H1496</strain>
    </source>
</reference>
<dbReference type="KEGG" id="cgh:CGC50_09495"/>
<organism evidence="1 2">
    <name type="scientific">Capnocytophaga gingivalis</name>
    <dbReference type="NCBI Taxonomy" id="1017"/>
    <lineage>
        <taxon>Bacteria</taxon>
        <taxon>Pseudomonadati</taxon>
        <taxon>Bacteroidota</taxon>
        <taxon>Flavobacteriia</taxon>
        <taxon>Flavobacteriales</taxon>
        <taxon>Flavobacteriaceae</taxon>
        <taxon>Capnocytophaga</taxon>
    </lineage>
</organism>
<evidence type="ECO:0000313" key="2">
    <source>
        <dbReference type="Proteomes" id="UP000217250"/>
    </source>
</evidence>
<name>A0A250FTG9_9FLAO</name>
<dbReference type="Pfam" id="PF19775">
    <property type="entry name" value="DUF6261"/>
    <property type="match status" value="1"/>
</dbReference>